<dbReference type="HOGENOM" id="CLU_2633749_0_0_0"/>
<keyword evidence="2" id="KW-1185">Reference proteome</keyword>
<dbReference type="EMBL" id="AP012342">
    <property type="protein sequence ID" value="BAM07215.1"/>
    <property type="molecule type" value="Genomic_DNA"/>
</dbReference>
<dbReference type="Proteomes" id="UP000007382">
    <property type="component" value="Chromosome"/>
</dbReference>
<name>I0IPL6_LEPFC</name>
<organism evidence="1 2">
    <name type="scientific">Leptospirillum ferrooxidans (strain C2-3)</name>
    <dbReference type="NCBI Taxonomy" id="1162668"/>
    <lineage>
        <taxon>Bacteria</taxon>
        <taxon>Pseudomonadati</taxon>
        <taxon>Nitrospirota</taxon>
        <taxon>Nitrospiria</taxon>
        <taxon>Nitrospirales</taxon>
        <taxon>Nitrospiraceae</taxon>
        <taxon>Leptospirillum</taxon>
    </lineage>
</organism>
<reference evidence="1 2" key="1">
    <citation type="journal article" date="2012" name="J. Bacteriol.">
        <title>Complete Genome Sequence of Leptospirillum ferrooxidans Strain C2-3, Isolated from a Fresh Volcanic Ash Deposit on the Island of Miyake, Japan.</title>
        <authorList>
            <person name="Fujimura R."/>
            <person name="Sato Y."/>
            <person name="Nishizawa T."/>
            <person name="Oshima K."/>
            <person name="Kim S.-W."/>
            <person name="Hattori M."/>
            <person name="Kamijo T."/>
            <person name="Ohta H."/>
        </authorList>
    </citation>
    <scope>NUCLEOTIDE SEQUENCE [LARGE SCALE GENOMIC DNA]</scope>
    <source>
        <strain evidence="1 2">C2-3</strain>
    </source>
</reference>
<evidence type="ECO:0000313" key="2">
    <source>
        <dbReference type="Proteomes" id="UP000007382"/>
    </source>
</evidence>
<dbReference type="STRING" id="1162668.LFE_1533"/>
<protein>
    <submittedName>
        <fullName evidence="1">Uncharacterized protein</fullName>
    </submittedName>
</protein>
<accession>I0IPL6</accession>
<dbReference type="AlphaFoldDB" id="I0IPL6"/>
<sequence length="77" mass="8622">MSLLDVESSANENVVHNALPFISGESIAGDQIERIGYGIRFCDDPENDSTDGDGFSDHIPEFTKRYGHYAFHRIHPL</sequence>
<evidence type="ECO:0000313" key="1">
    <source>
        <dbReference type="EMBL" id="BAM07215.1"/>
    </source>
</evidence>
<reference evidence="2" key="2">
    <citation type="submission" date="2012-03" db="EMBL/GenBank/DDBJ databases">
        <title>The complete genome sequence of the pioneer microbe on fresh volcanic deposit, Leptospirillum ferrooxidans strain C2-3.</title>
        <authorList>
            <person name="Fujimura R."/>
            <person name="Sato Y."/>
            <person name="Nishizawa T."/>
            <person name="Nanba K."/>
            <person name="Oshima K."/>
            <person name="Hattori M."/>
            <person name="Kamijo T."/>
            <person name="Ohta H."/>
        </authorList>
    </citation>
    <scope>NUCLEOTIDE SEQUENCE [LARGE SCALE GENOMIC DNA]</scope>
    <source>
        <strain evidence="2">C2-3</strain>
    </source>
</reference>
<dbReference type="KEGG" id="lfc:LFE_1533"/>
<proteinExistence type="predicted"/>
<gene>
    <name evidence="1" type="ordered locus">LFE_1533</name>
</gene>